<dbReference type="Pfam" id="PF20257">
    <property type="entry name" value="SAM_HAT_C"/>
    <property type="match status" value="1"/>
</dbReference>
<evidence type="ECO:0000256" key="2">
    <source>
        <dbReference type="ARBA" id="ARBA00024035"/>
    </source>
</evidence>
<dbReference type="Pfam" id="PF01887">
    <property type="entry name" value="SAM_HAT_N"/>
    <property type="match status" value="1"/>
</dbReference>
<comment type="caution">
    <text evidence="5">The sequence shown here is derived from an EMBL/GenBank/DDBJ whole genome shotgun (WGS) entry which is preliminary data.</text>
</comment>
<keyword evidence="6" id="KW-1185">Reference proteome</keyword>
<accession>A0ABS4PMC0</accession>
<dbReference type="InterPro" id="IPR046470">
    <property type="entry name" value="SAM_HAT_C"/>
</dbReference>
<name>A0ABS4PMC0_9PSEU</name>
<sequence>MPRTAYDWISFTTDYGLDDGFVAACRGVIAQRATLVRVLDVSHAIPPQHVRHGSAVLAQTVPYLPEAVHLAVVDPGVGTSRLGVVVVTDRGLLVGPDNGLLLPAAEALGGVRAAYQLTEPRYRLRQVSATFHGRDIFAPAAAHLALGADPADFGEPVSDLVRLPEPKVLARPGQLVAEVLTIDRFGNVQLAATALDLDLAELSGFLVVRCGAHQLVVSRGRTFADLPPGEGVLFTDSADQLAVAVNGGSAAASLGLHTAWSARGTTPGPPNYSGGSASQVCTVTASPTAS</sequence>
<dbReference type="SUPFAM" id="SSF102522">
    <property type="entry name" value="Bacterial fluorinating enzyme, N-terminal domain"/>
    <property type="match status" value="1"/>
</dbReference>
<gene>
    <name evidence="5" type="ORF">JOM49_001534</name>
</gene>
<evidence type="ECO:0000256" key="1">
    <source>
        <dbReference type="ARBA" id="ARBA00022691"/>
    </source>
</evidence>
<dbReference type="Gene3D" id="3.40.50.10790">
    <property type="entry name" value="S-adenosyl-l-methionine hydroxide adenosyltransferase, N-terminal"/>
    <property type="match status" value="1"/>
</dbReference>
<evidence type="ECO:0000259" key="3">
    <source>
        <dbReference type="Pfam" id="PF01887"/>
    </source>
</evidence>
<dbReference type="Gene3D" id="2.40.30.90">
    <property type="entry name" value="Bacterial fluorinating enzyme like"/>
    <property type="match status" value="1"/>
</dbReference>
<dbReference type="PIRSF" id="PIRSF006779">
    <property type="entry name" value="UCP006779"/>
    <property type="match status" value="1"/>
</dbReference>
<keyword evidence="1" id="KW-0949">S-adenosyl-L-methionine</keyword>
<reference evidence="5 6" key="1">
    <citation type="submission" date="2021-03" db="EMBL/GenBank/DDBJ databases">
        <title>Sequencing the genomes of 1000 actinobacteria strains.</title>
        <authorList>
            <person name="Klenk H.-P."/>
        </authorList>
    </citation>
    <scope>NUCLEOTIDE SEQUENCE [LARGE SCALE GENOMIC DNA]</scope>
    <source>
        <strain evidence="5 6">DSM 45510</strain>
    </source>
</reference>
<evidence type="ECO:0000313" key="6">
    <source>
        <dbReference type="Proteomes" id="UP000741013"/>
    </source>
</evidence>
<dbReference type="InterPro" id="IPR002747">
    <property type="entry name" value="SAM_OH_AdoTrfase"/>
</dbReference>
<dbReference type="RefSeq" id="WP_209663640.1">
    <property type="nucleotide sequence ID" value="NZ_JAGGMS010000001.1"/>
</dbReference>
<dbReference type="GO" id="GO:0016787">
    <property type="term" value="F:hydrolase activity"/>
    <property type="evidence" value="ECO:0007669"/>
    <property type="project" value="UniProtKB-KW"/>
</dbReference>
<keyword evidence="5" id="KW-0378">Hydrolase</keyword>
<evidence type="ECO:0000313" key="5">
    <source>
        <dbReference type="EMBL" id="MBP2180008.1"/>
    </source>
</evidence>
<dbReference type="PANTHER" id="PTHR35092">
    <property type="entry name" value="CHLORINASE MJ1651"/>
    <property type="match status" value="1"/>
</dbReference>
<dbReference type="PANTHER" id="PTHR35092:SF1">
    <property type="entry name" value="CHLORINASE MJ1651"/>
    <property type="match status" value="1"/>
</dbReference>
<dbReference type="InterPro" id="IPR023228">
    <property type="entry name" value="SAM_OH_AdoTrfase_N_sf"/>
</dbReference>
<dbReference type="Proteomes" id="UP000741013">
    <property type="component" value="Unassembled WGS sequence"/>
</dbReference>
<proteinExistence type="inferred from homology"/>
<feature type="domain" description="S-adenosyl-l-methionine hydroxide adenosyltransferase N-terminal" evidence="3">
    <location>
        <begin position="9"/>
        <end position="154"/>
    </location>
</feature>
<dbReference type="InterPro" id="IPR046469">
    <property type="entry name" value="SAM_HAT_N"/>
</dbReference>
<dbReference type="InterPro" id="IPR023227">
    <property type="entry name" value="SAM_OH_AdoTrfase_C_sf"/>
</dbReference>
<feature type="domain" description="S-adenosyl-l-methionine hydroxide adenosyltransferase C-terminal" evidence="4">
    <location>
        <begin position="177"/>
        <end position="258"/>
    </location>
</feature>
<dbReference type="SUPFAM" id="SSF101852">
    <property type="entry name" value="Bacterial fluorinating enzyme, C-terminal domain"/>
    <property type="match status" value="1"/>
</dbReference>
<evidence type="ECO:0000259" key="4">
    <source>
        <dbReference type="Pfam" id="PF20257"/>
    </source>
</evidence>
<dbReference type="EMBL" id="JAGGMS010000001">
    <property type="protein sequence ID" value="MBP2180008.1"/>
    <property type="molecule type" value="Genomic_DNA"/>
</dbReference>
<comment type="similarity">
    <text evidence="2">Belongs to the SAM hydrolase / SAM-dependent halogenase family.</text>
</comment>
<organism evidence="5 6">
    <name type="scientific">Amycolatopsis magusensis</name>
    <dbReference type="NCBI Taxonomy" id="882444"/>
    <lineage>
        <taxon>Bacteria</taxon>
        <taxon>Bacillati</taxon>
        <taxon>Actinomycetota</taxon>
        <taxon>Actinomycetes</taxon>
        <taxon>Pseudonocardiales</taxon>
        <taxon>Pseudonocardiaceae</taxon>
        <taxon>Amycolatopsis</taxon>
    </lineage>
</organism>
<protein>
    <submittedName>
        <fullName evidence="5">S-adenosylmethionine hydrolase</fullName>
    </submittedName>
</protein>